<evidence type="ECO:0000256" key="6">
    <source>
        <dbReference type="ARBA" id="ARBA00023187"/>
    </source>
</evidence>
<dbReference type="GO" id="GO:0003729">
    <property type="term" value="F:mRNA binding"/>
    <property type="evidence" value="ECO:0007669"/>
    <property type="project" value="TreeGrafter"/>
</dbReference>
<evidence type="ECO:0000256" key="9">
    <source>
        <dbReference type="RuleBase" id="RU365048"/>
    </source>
</evidence>
<dbReference type="HOGENOM" id="CLU_076902_8_2_1"/>
<feature type="region of interest" description="Disordered" evidence="10">
    <location>
        <begin position="54"/>
        <end position="73"/>
    </location>
</feature>
<evidence type="ECO:0000256" key="7">
    <source>
        <dbReference type="ARBA" id="ARBA00023242"/>
    </source>
</evidence>
<evidence type="ECO:0000256" key="10">
    <source>
        <dbReference type="SAM" id="MobiDB-lite"/>
    </source>
</evidence>
<keyword evidence="4 9" id="KW-0747">Spliceosome</keyword>
<dbReference type="InterPro" id="IPR044642">
    <property type="entry name" value="PTHR15588"/>
</dbReference>
<dbReference type="STRING" id="1051891.A0A0C3L266"/>
<evidence type="ECO:0000256" key="4">
    <source>
        <dbReference type="ARBA" id="ARBA00022728"/>
    </source>
</evidence>
<gene>
    <name evidence="9" type="primary">LSM8</name>
    <name evidence="12" type="ORF">M407DRAFT_86733</name>
</gene>
<comment type="subunit">
    <text evidence="9">LSm subunits form a heteromer with a doughnut shape.</text>
</comment>
<dbReference type="SUPFAM" id="SSF50182">
    <property type="entry name" value="Sm-like ribonucleoproteins"/>
    <property type="match status" value="1"/>
</dbReference>
<dbReference type="InterPro" id="IPR034103">
    <property type="entry name" value="Lsm8"/>
</dbReference>
<keyword evidence="3 9" id="KW-0507">mRNA processing</keyword>
<sequence>GILAGQDAKSNIILSDSTERVYSADEGAQEVPLGLYLVKGDAIMLVGELDPVEDSKVPLSDIRADPIPSIRHQ</sequence>
<accession>A0A0C3L266</accession>
<dbReference type="EMBL" id="KN823811">
    <property type="protein sequence ID" value="KIO15802.1"/>
    <property type="molecule type" value="Genomic_DNA"/>
</dbReference>
<comment type="similarity">
    <text evidence="2 9">Belongs to the snRNP Sm proteins family.</text>
</comment>
<dbReference type="Gene3D" id="2.30.30.100">
    <property type="match status" value="1"/>
</dbReference>
<organism evidence="12 13">
    <name type="scientific">Tulasnella calospora MUT 4182</name>
    <dbReference type="NCBI Taxonomy" id="1051891"/>
    <lineage>
        <taxon>Eukaryota</taxon>
        <taxon>Fungi</taxon>
        <taxon>Dikarya</taxon>
        <taxon>Basidiomycota</taxon>
        <taxon>Agaricomycotina</taxon>
        <taxon>Agaricomycetes</taxon>
        <taxon>Cantharellales</taxon>
        <taxon>Tulasnellaceae</taxon>
        <taxon>Tulasnella</taxon>
    </lineage>
</organism>
<protein>
    <recommendedName>
        <fullName evidence="9">LSM2-LSM8 complex subunit LSM8</fullName>
    </recommendedName>
</protein>
<evidence type="ECO:0000256" key="2">
    <source>
        <dbReference type="ARBA" id="ARBA00006850"/>
    </source>
</evidence>
<keyword evidence="5 9" id="KW-0694">RNA-binding</keyword>
<evidence type="ECO:0000313" key="12">
    <source>
        <dbReference type="EMBL" id="KIO15802.1"/>
    </source>
</evidence>
<dbReference type="OrthoDB" id="10263346at2759"/>
<evidence type="ECO:0000256" key="3">
    <source>
        <dbReference type="ARBA" id="ARBA00022664"/>
    </source>
</evidence>
<keyword evidence="7 9" id="KW-0539">Nucleus</keyword>
<dbReference type="GO" id="GO:0000398">
    <property type="term" value="P:mRNA splicing, via spliceosome"/>
    <property type="evidence" value="ECO:0007669"/>
    <property type="project" value="UniProtKB-UniRule"/>
</dbReference>
<dbReference type="InterPro" id="IPR047575">
    <property type="entry name" value="Sm"/>
</dbReference>
<proteinExistence type="inferred from homology"/>
<dbReference type="GO" id="GO:0071011">
    <property type="term" value="C:precatalytic spliceosome"/>
    <property type="evidence" value="ECO:0007669"/>
    <property type="project" value="TreeGrafter"/>
</dbReference>
<comment type="subcellular location">
    <subcellularLocation>
        <location evidence="1 9">Nucleus</location>
    </subcellularLocation>
</comment>
<dbReference type="Proteomes" id="UP000054248">
    <property type="component" value="Unassembled WGS sequence"/>
</dbReference>
<keyword evidence="6 9" id="KW-0508">mRNA splicing</keyword>
<dbReference type="InterPro" id="IPR010920">
    <property type="entry name" value="LSM_dom_sf"/>
</dbReference>
<keyword evidence="13" id="KW-1185">Reference proteome</keyword>
<dbReference type="CDD" id="cd01727">
    <property type="entry name" value="LSm8"/>
    <property type="match status" value="1"/>
</dbReference>
<name>A0A0C3L266_9AGAM</name>
<evidence type="ECO:0000259" key="11">
    <source>
        <dbReference type="PROSITE" id="PS52002"/>
    </source>
</evidence>
<dbReference type="InterPro" id="IPR001163">
    <property type="entry name" value="Sm_dom_euk/arc"/>
</dbReference>
<feature type="domain" description="Sm" evidence="11">
    <location>
        <begin position="1"/>
        <end position="52"/>
    </location>
</feature>
<dbReference type="PROSITE" id="PS52002">
    <property type="entry name" value="SM"/>
    <property type="match status" value="1"/>
</dbReference>
<evidence type="ECO:0000313" key="13">
    <source>
        <dbReference type="Proteomes" id="UP000054248"/>
    </source>
</evidence>
<reference evidence="13" key="2">
    <citation type="submission" date="2015-01" db="EMBL/GenBank/DDBJ databases">
        <title>Evolutionary Origins and Diversification of the Mycorrhizal Mutualists.</title>
        <authorList>
            <consortium name="DOE Joint Genome Institute"/>
            <consortium name="Mycorrhizal Genomics Consortium"/>
            <person name="Kohler A."/>
            <person name="Kuo A."/>
            <person name="Nagy L.G."/>
            <person name="Floudas D."/>
            <person name="Copeland A."/>
            <person name="Barry K.W."/>
            <person name="Cichocki N."/>
            <person name="Veneault-Fourrey C."/>
            <person name="LaButti K."/>
            <person name="Lindquist E.A."/>
            <person name="Lipzen A."/>
            <person name="Lundell T."/>
            <person name="Morin E."/>
            <person name="Murat C."/>
            <person name="Riley R."/>
            <person name="Ohm R."/>
            <person name="Sun H."/>
            <person name="Tunlid A."/>
            <person name="Henrissat B."/>
            <person name="Grigoriev I.V."/>
            <person name="Hibbett D.S."/>
            <person name="Martin F."/>
        </authorList>
    </citation>
    <scope>NUCLEOTIDE SEQUENCE [LARGE SCALE GENOMIC DNA]</scope>
    <source>
        <strain evidence="13">MUT 4182</strain>
    </source>
</reference>
<dbReference type="GO" id="GO:0046540">
    <property type="term" value="C:U4/U6 x U5 tri-snRNP complex"/>
    <property type="evidence" value="ECO:0007669"/>
    <property type="project" value="UniProtKB-UniRule"/>
</dbReference>
<keyword evidence="8 9" id="KW-0687">Ribonucleoprotein</keyword>
<reference evidence="12 13" key="1">
    <citation type="submission" date="2014-04" db="EMBL/GenBank/DDBJ databases">
        <authorList>
            <consortium name="DOE Joint Genome Institute"/>
            <person name="Kuo A."/>
            <person name="Girlanda M."/>
            <person name="Perotto S."/>
            <person name="Kohler A."/>
            <person name="Nagy L.G."/>
            <person name="Floudas D."/>
            <person name="Copeland A."/>
            <person name="Barry K.W."/>
            <person name="Cichocki N."/>
            <person name="Veneault-Fourrey C."/>
            <person name="LaButti K."/>
            <person name="Lindquist E.A."/>
            <person name="Lipzen A."/>
            <person name="Lundell T."/>
            <person name="Morin E."/>
            <person name="Murat C."/>
            <person name="Sun H."/>
            <person name="Tunlid A."/>
            <person name="Henrissat B."/>
            <person name="Grigoriev I.V."/>
            <person name="Hibbett D.S."/>
            <person name="Martin F."/>
            <person name="Nordberg H.P."/>
            <person name="Cantor M.N."/>
            <person name="Hua S.X."/>
        </authorList>
    </citation>
    <scope>NUCLEOTIDE SEQUENCE [LARGE SCALE GENOMIC DNA]</scope>
    <source>
        <strain evidence="12 13">MUT 4182</strain>
    </source>
</reference>
<dbReference type="AlphaFoldDB" id="A0A0C3L266"/>
<dbReference type="PANTHER" id="PTHR15588">
    <property type="entry name" value="LSM1"/>
    <property type="match status" value="1"/>
</dbReference>
<dbReference type="Pfam" id="PF01423">
    <property type="entry name" value="LSM"/>
    <property type="match status" value="1"/>
</dbReference>
<evidence type="ECO:0000256" key="8">
    <source>
        <dbReference type="ARBA" id="ARBA00023274"/>
    </source>
</evidence>
<dbReference type="GO" id="GO:0005688">
    <property type="term" value="C:U6 snRNP"/>
    <property type="evidence" value="ECO:0007669"/>
    <property type="project" value="UniProtKB-UniRule"/>
</dbReference>
<dbReference type="PANTHER" id="PTHR15588:SF9">
    <property type="entry name" value="U6 SNRNA-ASSOCIATED SM-LIKE PROTEIN LSM8"/>
    <property type="match status" value="1"/>
</dbReference>
<feature type="non-terminal residue" evidence="12">
    <location>
        <position position="1"/>
    </location>
</feature>
<comment type="function">
    <text evidence="9">Plays role in pre-mRNA splicing as component of the U4/U6-U5 tri-snRNP complex that is involved in spliceosome assembly, and as component of the precatalytic spliceosome (spliceosome B complex). The heptameric LSM2-8 complex binds specifically to the 3'-terminal U-tract of U6 snRNA.</text>
</comment>
<evidence type="ECO:0000256" key="5">
    <source>
        <dbReference type="ARBA" id="ARBA00022884"/>
    </source>
</evidence>
<evidence type="ECO:0000256" key="1">
    <source>
        <dbReference type="ARBA" id="ARBA00004123"/>
    </source>
</evidence>